<sequence>MPTVSQKLRYSSAEAKLEVESRDKIESHLKKAKQIDSSKGTKEFYHHNNMARKFDGNQERQKSAFLRVPREISAYRSVHFLLLTFHEQLHLHFCKQLFSMSSPQYTIPALIETPPASSVTVALRALPNEPVEFKWAIRKPQCRSTVALERRTVSGEHRRPETECAPPESSSIGLQSSISIDERFLL</sequence>
<comment type="caution">
    <text evidence="2">The sequence shown here is derived from an EMBL/GenBank/DDBJ whole genome shotgun (WGS) entry which is preliminary data.</text>
</comment>
<evidence type="ECO:0000313" key="2">
    <source>
        <dbReference type="EMBL" id="KAG0447690.1"/>
    </source>
</evidence>
<dbReference type="OrthoDB" id="1921961at2759"/>
<name>A0A835P898_VANPL</name>
<dbReference type="Proteomes" id="UP000636800">
    <property type="component" value="Unassembled WGS sequence"/>
</dbReference>
<accession>A0A835P898</accession>
<dbReference type="AlphaFoldDB" id="A0A835P898"/>
<dbReference type="EMBL" id="JADCNL010000438">
    <property type="protein sequence ID" value="KAG0447690.1"/>
    <property type="molecule type" value="Genomic_DNA"/>
</dbReference>
<feature type="compositionally biased region" description="Basic and acidic residues" evidence="1">
    <location>
        <begin position="151"/>
        <end position="162"/>
    </location>
</feature>
<evidence type="ECO:0000256" key="1">
    <source>
        <dbReference type="SAM" id="MobiDB-lite"/>
    </source>
</evidence>
<organism evidence="2 3">
    <name type="scientific">Vanilla planifolia</name>
    <name type="common">Vanilla</name>
    <dbReference type="NCBI Taxonomy" id="51239"/>
    <lineage>
        <taxon>Eukaryota</taxon>
        <taxon>Viridiplantae</taxon>
        <taxon>Streptophyta</taxon>
        <taxon>Embryophyta</taxon>
        <taxon>Tracheophyta</taxon>
        <taxon>Spermatophyta</taxon>
        <taxon>Magnoliopsida</taxon>
        <taxon>Liliopsida</taxon>
        <taxon>Asparagales</taxon>
        <taxon>Orchidaceae</taxon>
        <taxon>Vanilloideae</taxon>
        <taxon>Vanilleae</taxon>
        <taxon>Vanilla</taxon>
    </lineage>
</organism>
<protein>
    <submittedName>
        <fullName evidence="2">Uncharacterized protein</fullName>
    </submittedName>
</protein>
<gene>
    <name evidence="2" type="ORF">HPP92_028214</name>
</gene>
<keyword evidence="3" id="KW-1185">Reference proteome</keyword>
<feature type="region of interest" description="Disordered" evidence="1">
    <location>
        <begin position="151"/>
        <end position="173"/>
    </location>
</feature>
<evidence type="ECO:0000313" key="3">
    <source>
        <dbReference type="Proteomes" id="UP000636800"/>
    </source>
</evidence>
<proteinExistence type="predicted"/>
<reference evidence="2 3" key="1">
    <citation type="journal article" date="2020" name="Nat. Food">
        <title>A phased Vanilla planifolia genome enables genetic improvement of flavour and production.</title>
        <authorList>
            <person name="Hasing T."/>
            <person name="Tang H."/>
            <person name="Brym M."/>
            <person name="Khazi F."/>
            <person name="Huang T."/>
            <person name="Chambers A.H."/>
        </authorList>
    </citation>
    <scope>NUCLEOTIDE SEQUENCE [LARGE SCALE GENOMIC DNA]</scope>
    <source>
        <tissue evidence="2">Leaf</tissue>
    </source>
</reference>